<evidence type="ECO:0000256" key="3">
    <source>
        <dbReference type="ARBA" id="ARBA00022679"/>
    </source>
</evidence>
<evidence type="ECO:0000256" key="6">
    <source>
        <dbReference type="ARBA" id="ARBA00049348"/>
    </source>
</evidence>
<dbReference type="STRING" id="366533.SAMN05444339_102218"/>
<evidence type="ECO:0000256" key="2">
    <source>
        <dbReference type="ARBA" id="ARBA00022603"/>
    </source>
</evidence>
<organism evidence="8 9">
    <name type="scientific">Loktanella atrilutea</name>
    <dbReference type="NCBI Taxonomy" id="366533"/>
    <lineage>
        <taxon>Bacteria</taxon>
        <taxon>Pseudomonadati</taxon>
        <taxon>Pseudomonadota</taxon>
        <taxon>Alphaproteobacteria</taxon>
        <taxon>Rhodobacterales</taxon>
        <taxon>Roseobacteraceae</taxon>
        <taxon>Loktanella</taxon>
    </lineage>
</organism>
<dbReference type="CDD" id="cd06445">
    <property type="entry name" value="ATase"/>
    <property type="match status" value="1"/>
</dbReference>
<comment type="catalytic activity">
    <reaction evidence="1">
        <text>a 4-O-methyl-thymidine in DNA + L-cysteinyl-[protein] = a thymidine in DNA + S-methyl-L-cysteinyl-[protein]</text>
        <dbReference type="Rhea" id="RHEA:53428"/>
        <dbReference type="Rhea" id="RHEA-COMP:10131"/>
        <dbReference type="Rhea" id="RHEA-COMP:10132"/>
        <dbReference type="Rhea" id="RHEA-COMP:13555"/>
        <dbReference type="Rhea" id="RHEA-COMP:13556"/>
        <dbReference type="ChEBI" id="CHEBI:29950"/>
        <dbReference type="ChEBI" id="CHEBI:82612"/>
        <dbReference type="ChEBI" id="CHEBI:137386"/>
        <dbReference type="ChEBI" id="CHEBI:137387"/>
        <dbReference type="EC" id="2.1.1.63"/>
    </reaction>
</comment>
<dbReference type="RefSeq" id="WP_072856365.1">
    <property type="nucleotide sequence ID" value="NZ_FQUE01000002.1"/>
</dbReference>
<comment type="catalytic activity">
    <reaction evidence="6">
        <text>a 6-O-methyl-2'-deoxyguanosine in DNA + L-cysteinyl-[protein] = S-methyl-L-cysteinyl-[protein] + a 2'-deoxyguanosine in DNA</text>
        <dbReference type="Rhea" id="RHEA:24000"/>
        <dbReference type="Rhea" id="RHEA-COMP:10131"/>
        <dbReference type="Rhea" id="RHEA-COMP:10132"/>
        <dbReference type="Rhea" id="RHEA-COMP:11367"/>
        <dbReference type="Rhea" id="RHEA-COMP:11368"/>
        <dbReference type="ChEBI" id="CHEBI:29950"/>
        <dbReference type="ChEBI" id="CHEBI:82612"/>
        <dbReference type="ChEBI" id="CHEBI:85445"/>
        <dbReference type="ChEBI" id="CHEBI:85448"/>
        <dbReference type="EC" id="2.1.1.63"/>
    </reaction>
</comment>
<evidence type="ECO:0000256" key="4">
    <source>
        <dbReference type="ARBA" id="ARBA00022763"/>
    </source>
</evidence>
<sequence>MTATILHDSPLGPLGADAKDGCITRLRWGPGTLTEGALADLLRTELAAYFAGRLTAFTVPLAITGSAFQRAFLTALTRIPYGQTRTYGDLAAGLAVSAQAIGQACGANPIPVLIPCHRVLGAQGLGGFSGPRGVEDKVALLRLEGAAGLLI</sequence>
<evidence type="ECO:0000313" key="8">
    <source>
        <dbReference type="EMBL" id="SHE84313.1"/>
    </source>
</evidence>
<evidence type="ECO:0000259" key="7">
    <source>
        <dbReference type="Pfam" id="PF01035"/>
    </source>
</evidence>
<dbReference type="SUPFAM" id="SSF53155">
    <property type="entry name" value="Methylated DNA-protein cysteine methyltransferase domain"/>
    <property type="match status" value="1"/>
</dbReference>
<keyword evidence="3 8" id="KW-0808">Transferase</keyword>
<dbReference type="GO" id="GO:0032259">
    <property type="term" value="P:methylation"/>
    <property type="evidence" value="ECO:0007669"/>
    <property type="project" value="UniProtKB-KW"/>
</dbReference>
<dbReference type="Proteomes" id="UP000183987">
    <property type="component" value="Unassembled WGS sequence"/>
</dbReference>
<dbReference type="SUPFAM" id="SSF46767">
    <property type="entry name" value="Methylated DNA-protein cysteine methyltransferase, C-terminal domain"/>
    <property type="match status" value="1"/>
</dbReference>
<dbReference type="PROSITE" id="PS00374">
    <property type="entry name" value="MGMT"/>
    <property type="match status" value="1"/>
</dbReference>
<keyword evidence="2 8" id="KW-0489">Methyltransferase</keyword>
<dbReference type="PANTHER" id="PTHR10815">
    <property type="entry name" value="METHYLATED-DNA--PROTEIN-CYSTEINE METHYLTRANSFERASE"/>
    <property type="match status" value="1"/>
</dbReference>
<keyword evidence="5" id="KW-0234">DNA repair</keyword>
<dbReference type="InterPro" id="IPR014048">
    <property type="entry name" value="MethylDNA_cys_MeTrfase_DNA-bd"/>
</dbReference>
<dbReference type="Pfam" id="PF01035">
    <property type="entry name" value="DNA_binding_1"/>
    <property type="match status" value="1"/>
</dbReference>
<protein>
    <submittedName>
        <fullName evidence="8">Methylated-DNA-[protein]-cysteine S-methyltransferase</fullName>
    </submittedName>
</protein>
<name>A0A1M4WTD5_LOKAT</name>
<dbReference type="EMBL" id="FQUE01000002">
    <property type="protein sequence ID" value="SHE84313.1"/>
    <property type="molecule type" value="Genomic_DNA"/>
</dbReference>
<dbReference type="AlphaFoldDB" id="A0A1M4WTD5"/>
<evidence type="ECO:0000313" key="9">
    <source>
        <dbReference type="Proteomes" id="UP000183987"/>
    </source>
</evidence>
<evidence type="ECO:0000256" key="5">
    <source>
        <dbReference type="ARBA" id="ARBA00023204"/>
    </source>
</evidence>
<dbReference type="Gene3D" id="1.10.10.10">
    <property type="entry name" value="Winged helix-like DNA-binding domain superfamily/Winged helix DNA-binding domain"/>
    <property type="match status" value="1"/>
</dbReference>
<dbReference type="Gene3D" id="3.30.160.70">
    <property type="entry name" value="Methylated DNA-protein cysteine methyltransferase domain"/>
    <property type="match status" value="1"/>
</dbReference>
<accession>A0A1M4WTD5</accession>
<proteinExistence type="predicted"/>
<dbReference type="InterPro" id="IPR001497">
    <property type="entry name" value="MethylDNA_cys_MeTrfase_AS"/>
</dbReference>
<dbReference type="InterPro" id="IPR036217">
    <property type="entry name" value="MethylDNA_cys_MeTrfase_DNAb"/>
</dbReference>
<evidence type="ECO:0000256" key="1">
    <source>
        <dbReference type="ARBA" id="ARBA00001286"/>
    </source>
</evidence>
<keyword evidence="9" id="KW-1185">Reference proteome</keyword>
<feature type="domain" description="Methylated-DNA-[protein]-cysteine S-methyltransferase DNA binding" evidence="7">
    <location>
        <begin position="67"/>
        <end position="146"/>
    </location>
</feature>
<dbReference type="InterPro" id="IPR036631">
    <property type="entry name" value="MGMT_N_sf"/>
</dbReference>
<keyword evidence="4" id="KW-0227">DNA damage</keyword>
<dbReference type="GO" id="GO:0003908">
    <property type="term" value="F:methylated-DNA-[protein]-cysteine S-methyltransferase activity"/>
    <property type="evidence" value="ECO:0007669"/>
    <property type="project" value="UniProtKB-EC"/>
</dbReference>
<dbReference type="NCBIfam" id="TIGR00589">
    <property type="entry name" value="ogt"/>
    <property type="match status" value="1"/>
</dbReference>
<dbReference type="GO" id="GO:0006281">
    <property type="term" value="P:DNA repair"/>
    <property type="evidence" value="ECO:0007669"/>
    <property type="project" value="UniProtKB-KW"/>
</dbReference>
<dbReference type="PANTHER" id="PTHR10815:SF13">
    <property type="entry name" value="METHYLATED-DNA--PROTEIN-CYSTEINE METHYLTRANSFERASE"/>
    <property type="match status" value="1"/>
</dbReference>
<gene>
    <name evidence="8" type="ORF">SAMN05444339_102218</name>
</gene>
<dbReference type="InterPro" id="IPR036388">
    <property type="entry name" value="WH-like_DNA-bd_sf"/>
</dbReference>
<dbReference type="OrthoDB" id="9802228at2"/>
<reference evidence="9" key="1">
    <citation type="submission" date="2016-11" db="EMBL/GenBank/DDBJ databases">
        <authorList>
            <person name="Varghese N."/>
            <person name="Submissions S."/>
        </authorList>
    </citation>
    <scope>NUCLEOTIDE SEQUENCE [LARGE SCALE GENOMIC DNA]</scope>
    <source>
        <strain evidence="9">DSM 29326</strain>
    </source>
</reference>